<name>A0A853EQD7_9MICO</name>
<dbReference type="Pfam" id="PF08447">
    <property type="entry name" value="PAS_3"/>
    <property type="match status" value="1"/>
</dbReference>
<dbReference type="SUPFAM" id="SSF55785">
    <property type="entry name" value="PYP-like sensor domain (PAS domain)"/>
    <property type="match status" value="1"/>
</dbReference>
<dbReference type="RefSeq" id="WP_056131234.1">
    <property type="nucleotide sequence ID" value="NZ_JACBYE010000007.1"/>
</dbReference>
<dbReference type="InterPro" id="IPR013655">
    <property type="entry name" value="PAS_fold_3"/>
</dbReference>
<dbReference type="EMBL" id="JACBYE010000007">
    <property type="protein sequence ID" value="NYS92756.1"/>
    <property type="molecule type" value="Genomic_DNA"/>
</dbReference>
<evidence type="ECO:0000313" key="3">
    <source>
        <dbReference type="EMBL" id="NYS92756.1"/>
    </source>
</evidence>
<organism evidence="3 4">
    <name type="scientific">Sanguibacter inulinus</name>
    <dbReference type="NCBI Taxonomy" id="60922"/>
    <lineage>
        <taxon>Bacteria</taxon>
        <taxon>Bacillati</taxon>
        <taxon>Actinomycetota</taxon>
        <taxon>Actinomycetes</taxon>
        <taxon>Micrococcales</taxon>
        <taxon>Sanguibacteraceae</taxon>
        <taxon>Sanguibacter</taxon>
    </lineage>
</organism>
<dbReference type="InterPro" id="IPR011006">
    <property type="entry name" value="CheY-like_superfamily"/>
</dbReference>
<reference evidence="3 4" key="1">
    <citation type="submission" date="2020-07" db="EMBL/GenBank/DDBJ databases">
        <title>MOT database genomes.</title>
        <authorList>
            <person name="Joseph S."/>
            <person name="Aduse-Opoku J."/>
            <person name="Hashim A."/>
            <person name="Wade W."/>
            <person name="Curtis M."/>
        </authorList>
    </citation>
    <scope>NUCLEOTIDE SEQUENCE [LARGE SCALE GENOMIC DNA]</scope>
    <source>
        <strain evidence="3 4">DSM 100099</strain>
    </source>
</reference>
<dbReference type="Proteomes" id="UP000561011">
    <property type="component" value="Unassembled WGS sequence"/>
</dbReference>
<dbReference type="GO" id="GO:0003723">
    <property type="term" value="F:RNA binding"/>
    <property type="evidence" value="ECO:0007669"/>
    <property type="project" value="InterPro"/>
</dbReference>
<dbReference type="InterPro" id="IPR035965">
    <property type="entry name" value="PAS-like_dom_sf"/>
</dbReference>
<evidence type="ECO:0000313" key="4">
    <source>
        <dbReference type="Proteomes" id="UP000561011"/>
    </source>
</evidence>
<dbReference type="InterPro" id="IPR036388">
    <property type="entry name" value="WH-like_DNA-bd_sf"/>
</dbReference>
<protein>
    <submittedName>
        <fullName evidence="3">ANTAR domain-containing protein</fullName>
    </submittedName>
</protein>
<sequence>MHARPTSRRESPDAPPSTEGPVEVPAVPAAPETDRQLAGTFRLELPAERWTWSDEVYLMHGFDPGDVVPSTDLIVSHKHPEDSAHLVGLLREAAAGPTPFSCVYRMLDARGSNRVLGIVGSGRREGGTDEGGHGTTTLEGYFVDLTDSYREAVQREATASILASSLSRSTIEQAKGIVMAALGVSGDEAFAVLRRFSNDSNTPLREVADHLVSGFLTTPSVPLLDDVRKHLARVDPRRELATPAGDPDV</sequence>
<evidence type="ECO:0000256" key="1">
    <source>
        <dbReference type="SAM" id="MobiDB-lite"/>
    </source>
</evidence>
<dbReference type="Gene3D" id="3.30.450.20">
    <property type="entry name" value="PAS domain"/>
    <property type="match status" value="1"/>
</dbReference>
<feature type="region of interest" description="Disordered" evidence="1">
    <location>
        <begin position="1"/>
        <end position="30"/>
    </location>
</feature>
<gene>
    <name evidence="3" type="ORF">HZZ10_04335</name>
</gene>
<accession>A0A853EQD7</accession>
<dbReference type="SUPFAM" id="SSF52172">
    <property type="entry name" value="CheY-like"/>
    <property type="match status" value="1"/>
</dbReference>
<dbReference type="PROSITE" id="PS50921">
    <property type="entry name" value="ANTAR"/>
    <property type="match status" value="1"/>
</dbReference>
<keyword evidence="4" id="KW-1185">Reference proteome</keyword>
<proteinExistence type="predicted"/>
<evidence type="ECO:0000259" key="2">
    <source>
        <dbReference type="PROSITE" id="PS50921"/>
    </source>
</evidence>
<dbReference type="InterPro" id="IPR005561">
    <property type="entry name" value="ANTAR"/>
</dbReference>
<dbReference type="Gene3D" id="1.10.10.10">
    <property type="entry name" value="Winged helix-like DNA-binding domain superfamily/Winged helix DNA-binding domain"/>
    <property type="match status" value="1"/>
</dbReference>
<comment type="caution">
    <text evidence="3">The sequence shown here is derived from an EMBL/GenBank/DDBJ whole genome shotgun (WGS) entry which is preliminary data.</text>
</comment>
<dbReference type="AlphaFoldDB" id="A0A853EQD7"/>
<dbReference type="Pfam" id="PF03861">
    <property type="entry name" value="ANTAR"/>
    <property type="match status" value="1"/>
</dbReference>
<feature type="domain" description="ANTAR" evidence="2">
    <location>
        <begin position="151"/>
        <end position="212"/>
    </location>
</feature>
<dbReference type="SMART" id="SM01012">
    <property type="entry name" value="ANTAR"/>
    <property type="match status" value="1"/>
</dbReference>
<feature type="compositionally biased region" description="Low complexity" evidence="1">
    <location>
        <begin position="19"/>
        <end position="30"/>
    </location>
</feature>